<gene>
    <name evidence="2" type="ORF">HMPREF9087_1017</name>
</gene>
<dbReference type="Pfam" id="PF00583">
    <property type="entry name" value="Acetyltransf_1"/>
    <property type="match status" value="1"/>
</dbReference>
<dbReference type="CDD" id="cd04301">
    <property type="entry name" value="NAT_SF"/>
    <property type="match status" value="1"/>
</dbReference>
<sequence length="206" mass="23333">MNKDETNEREAQPMLDKSIPYAEIWMKRAHKSTPIQPIQSDNYSLRSYQAGDERHWARIETSVGEFDNEEEALAYFEKEFMPEQAQLGQRMFFALDQTGTPVGTATAWKKAKQDGTPVPLVHWVAVMPQAQRQGIARGLVTQVVSVLEAANEPMYLHTQTWSHAAIKLYQQLGFVIIATDINGNENPEYPLACQVLAEVARKARND</sequence>
<evidence type="ECO:0000313" key="2">
    <source>
        <dbReference type="EMBL" id="EGC70283.1"/>
    </source>
</evidence>
<evidence type="ECO:0000313" key="3">
    <source>
        <dbReference type="Proteomes" id="UP000004835"/>
    </source>
</evidence>
<comment type="caution">
    <text evidence="2">The sequence shown here is derived from an EMBL/GenBank/DDBJ whole genome shotgun (WGS) entry which is preliminary data.</text>
</comment>
<organism evidence="2 3">
    <name type="scientific">Enterococcus casseliflavus ATCC 12755</name>
    <dbReference type="NCBI Taxonomy" id="888066"/>
    <lineage>
        <taxon>Bacteria</taxon>
        <taxon>Bacillati</taxon>
        <taxon>Bacillota</taxon>
        <taxon>Bacilli</taxon>
        <taxon>Lactobacillales</taxon>
        <taxon>Enterococcaceae</taxon>
        <taxon>Enterococcus</taxon>
    </lineage>
</organism>
<proteinExistence type="predicted"/>
<name>F0EHX5_ENTCA</name>
<dbReference type="PROSITE" id="PS51186">
    <property type="entry name" value="GNAT"/>
    <property type="match status" value="1"/>
</dbReference>
<reference evidence="2 3" key="1">
    <citation type="submission" date="2011-01" db="EMBL/GenBank/DDBJ databases">
        <authorList>
            <person name="Muzny D."/>
            <person name="Qin X."/>
            <person name="Deng J."/>
            <person name="Jiang H."/>
            <person name="Liu Y."/>
            <person name="Qu J."/>
            <person name="Song X.-Z."/>
            <person name="Zhang L."/>
            <person name="Thornton R."/>
            <person name="Coyle M."/>
            <person name="Francisco L."/>
            <person name="Jackson L."/>
            <person name="Javaid M."/>
            <person name="Korchina V."/>
            <person name="Kovar C."/>
            <person name="Mata R."/>
            <person name="Mathew T."/>
            <person name="Ngo R."/>
            <person name="Nguyen L."/>
            <person name="Nguyen N."/>
            <person name="Okwuonu G."/>
            <person name="Ongeri F."/>
            <person name="Pham C."/>
            <person name="Simmons D."/>
            <person name="Wilczek-Boney K."/>
            <person name="Hale W."/>
            <person name="Jakkamsetti A."/>
            <person name="Pham P."/>
            <person name="Ruth R."/>
            <person name="San Lucas F."/>
            <person name="Warren J."/>
            <person name="Zhang J."/>
            <person name="Zhao Z."/>
            <person name="Zhou C."/>
            <person name="Zhu D."/>
            <person name="Lee S."/>
            <person name="Bess C."/>
            <person name="Blankenburg K."/>
            <person name="Forbes L."/>
            <person name="Fu Q."/>
            <person name="Gubbala S."/>
            <person name="Hirani K."/>
            <person name="Jayaseelan J.C."/>
            <person name="Lara F."/>
            <person name="Munidasa M."/>
            <person name="Palculict T."/>
            <person name="Patil S."/>
            <person name="Pu L.-L."/>
            <person name="Saada N."/>
            <person name="Tang L."/>
            <person name="Weissenberger G."/>
            <person name="Zhu Y."/>
            <person name="Hemphill L."/>
            <person name="Shang Y."/>
            <person name="Youmans B."/>
            <person name="Ayvaz T."/>
            <person name="Ross M."/>
            <person name="Santibanez J."/>
            <person name="Aqrawi P."/>
            <person name="Gross S."/>
            <person name="Joshi V."/>
            <person name="Fowler G."/>
            <person name="Nazareth L."/>
            <person name="Reid J."/>
            <person name="Worley K."/>
            <person name="Petrosino J."/>
            <person name="Highlander S."/>
            <person name="Gibbs R."/>
        </authorList>
    </citation>
    <scope>NUCLEOTIDE SEQUENCE [LARGE SCALE GENOMIC DNA]</scope>
    <source>
        <strain evidence="2 3">ATCC 12755</strain>
    </source>
</reference>
<accession>F0EHX5</accession>
<dbReference type="EMBL" id="AEWT01000009">
    <property type="protein sequence ID" value="EGC70283.1"/>
    <property type="molecule type" value="Genomic_DNA"/>
</dbReference>
<feature type="domain" description="N-acetyltransferase" evidence="1">
    <location>
        <begin position="43"/>
        <end position="196"/>
    </location>
</feature>
<dbReference type="InterPro" id="IPR000182">
    <property type="entry name" value="GNAT_dom"/>
</dbReference>
<dbReference type="SUPFAM" id="SSF55729">
    <property type="entry name" value="Acyl-CoA N-acyltransferases (Nat)"/>
    <property type="match status" value="1"/>
</dbReference>
<dbReference type="Proteomes" id="UP000004835">
    <property type="component" value="Unassembled WGS sequence"/>
</dbReference>
<dbReference type="AlphaFoldDB" id="F0EHX5"/>
<dbReference type="GO" id="GO:0016747">
    <property type="term" value="F:acyltransferase activity, transferring groups other than amino-acyl groups"/>
    <property type="evidence" value="ECO:0007669"/>
    <property type="project" value="InterPro"/>
</dbReference>
<keyword evidence="2" id="KW-0808">Transferase</keyword>
<evidence type="ECO:0000259" key="1">
    <source>
        <dbReference type="PROSITE" id="PS51186"/>
    </source>
</evidence>
<dbReference type="HOGENOM" id="CLU_112419_0_0_9"/>
<protein>
    <submittedName>
        <fullName evidence="2">Acetyltransferase, GNAT family</fullName>
    </submittedName>
</protein>
<dbReference type="Gene3D" id="3.40.630.30">
    <property type="match status" value="1"/>
</dbReference>
<dbReference type="InterPro" id="IPR016181">
    <property type="entry name" value="Acyl_CoA_acyltransferase"/>
</dbReference>